<comment type="caution">
    <text evidence="1">The sequence shown here is derived from an EMBL/GenBank/DDBJ whole genome shotgun (WGS) entry which is preliminary data.</text>
</comment>
<accession>A0A0F9GJW8</accession>
<sequence length="121" mass="13097">MGNRSVTVFKDEQGHSPGVYMHWNGNDTTDFIKAASKQFRAGDSCYSAARFCGYCHMQLDGNTGLGLMPPPPDGDKTDWSFEGYGHGDAGTFVVDVNTGKVTIYGFDGKEDNSFDLGELPA</sequence>
<dbReference type="AlphaFoldDB" id="A0A0F9GJW8"/>
<name>A0A0F9GJW8_9ZZZZ</name>
<dbReference type="EMBL" id="LAZR01028148">
    <property type="protein sequence ID" value="KKL63497.1"/>
    <property type="molecule type" value="Genomic_DNA"/>
</dbReference>
<organism evidence="1">
    <name type="scientific">marine sediment metagenome</name>
    <dbReference type="NCBI Taxonomy" id="412755"/>
    <lineage>
        <taxon>unclassified sequences</taxon>
        <taxon>metagenomes</taxon>
        <taxon>ecological metagenomes</taxon>
    </lineage>
</organism>
<reference evidence="1" key="1">
    <citation type="journal article" date="2015" name="Nature">
        <title>Complex archaea that bridge the gap between prokaryotes and eukaryotes.</title>
        <authorList>
            <person name="Spang A."/>
            <person name="Saw J.H."/>
            <person name="Jorgensen S.L."/>
            <person name="Zaremba-Niedzwiedzka K."/>
            <person name="Martijn J."/>
            <person name="Lind A.E."/>
            <person name="van Eijk R."/>
            <person name="Schleper C."/>
            <person name="Guy L."/>
            <person name="Ettema T.J."/>
        </authorList>
    </citation>
    <scope>NUCLEOTIDE SEQUENCE</scope>
</reference>
<protein>
    <submittedName>
        <fullName evidence="1">Uncharacterized protein</fullName>
    </submittedName>
</protein>
<proteinExistence type="predicted"/>
<evidence type="ECO:0000313" key="1">
    <source>
        <dbReference type="EMBL" id="KKL63497.1"/>
    </source>
</evidence>
<gene>
    <name evidence="1" type="ORF">LCGC14_2174530</name>
</gene>